<evidence type="ECO:0000313" key="1">
    <source>
        <dbReference type="EMBL" id="KAK3081677.1"/>
    </source>
</evidence>
<gene>
    <name evidence="1" type="ORF">LTS18_003977</name>
</gene>
<comment type="caution">
    <text evidence="1">The sequence shown here is derived from an EMBL/GenBank/DDBJ whole genome shotgun (WGS) entry which is preliminary data.</text>
</comment>
<dbReference type="Proteomes" id="UP001186974">
    <property type="component" value="Unassembled WGS sequence"/>
</dbReference>
<protein>
    <submittedName>
        <fullName evidence="1">Uncharacterized protein</fullName>
    </submittedName>
</protein>
<reference evidence="1" key="1">
    <citation type="submission" date="2024-09" db="EMBL/GenBank/DDBJ databases">
        <title>Black Yeasts Isolated from many extreme environments.</title>
        <authorList>
            <person name="Coleine C."/>
            <person name="Stajich J.E."/>
            <person name="Selbmann L."/>
        </authorList>
    </citation>
    <scope>NUCLEOTIDE SEQUENCE</scope>
    <source>
        <strain evidence="1">CCFEE 5737</strain>
    </source>
</reference>
<proteinExistence type="predicted"/>
<feature type="non-terminal residue" evidence="1">
    <location>
        <position position="569"/>
    </location>
</feature>
<name>A0ACC3DYJ7_9PEZI</name>
<sequence length="569" mass="62545">MADSSTTDTERGSYSLGDLTNSTIQEFSWEGVTVTVKQLKSAGPKAILSNINGAVKAGKIQDGTQQPNGPINEIFAGELFAIMGPSGSGKTTLLNVLANRDASAKANIHRSLFVDGMTCFPQEFRQMSSYVEQEDALLGALTVKETLSFAAKLSLSTSVSKTERIRRIEALLVAVGLKRQENTLVGTPIRKGISGGQKRRLGVASALITSPKILFLDEPTSGLDSTASFEVMSYIRNVAKEHNLLVIASIHQPSTATFELLDKLLLLSQGRTAYNGPVSDIRSYFESVGHKMPLYVNPAEFIIDLVNVDFLGAHRLNDTAFTGLLTAWEQSEKSRAISSERACTSVADKTQKRVDSGRGFASRLKVPLVLVHRSLIKSSRDVFTYGVRVAMYLGLAIMMGTVWLRLSLEQQNIQSFVNAIFFGGAFMSFMAVAYIPSYLEDRALYIKERANGLYGPTAFMLANFITGMPFLLAIVVLFSLPAYFLTNFTPTATAFFCWILYLFLDLLCAESLVVLLSSLTPIFVVALALTAFANGLWMCVGGFLVPKDQLNVFWRYVFHYIDYQGYVFE</sequence>
<dbReference type="EMBL" id="JAWDJW010000094">
    <property type="protein sequence ID" value="KAK3081677.1"/>
    <property type="molecule type" value="Genomic_DNA"/>
</dbReference>
<organism evidence="1 2">
    <name type="scientific">Coniosporium uncinatum</name>
    <dbReference type="NCBI Taxonomy" id="93489"/>
    <lineage>
        <taxon>Eukaryota</taxon>
        <taxon>Fungi</taxon>
        <taxon>Dikarya</taxon>
        <taxon>Ascomycota</taxon>
        <taxon>Pezizomycotina</taxon>
        <taxon>Dothideomycetes</taxon>
        <taxon>Dothideomycetes incertae sedis</taxon>
        <taxon>Coniosporium</taxon>
    </lineage>
</organism>
<evidence type="ECO:0000313" key="2">
    <source>
        <dbReference type="Proteomes" id="UP001186974"/>
    </source>
</evidence>
<keyword evidence="2" id="KW-1185">Reference proteome</keyword>
<accession>A0ACC3DYJ7</accession>